<evidence type="ECO:0000313" key="2">
    <source>
        <dbReference type="EMBL" id="CAK0821131.1"/>
    </source>
</evidence>
<organism evidence="2 3">
    <name type="scientific">Prorocentrum cordatum</name>
    <dbReference type="NCBI Taxonomy" id="2364126"/>
    <lineage>
        <taxon>Eukaryota</taxon>
        <taxon>Sar</taxon>
        <taxon>Alveolata</taxon>
        <taxon>Dinophyceae</taxon>
        <taxon>Prorocentrales</taxon>
        <taxon>Prorocentraceae</taxon>
        <taxon>Prorocentrum</taxon>
    </lineage>
</organism>
<protein>
    <submittedName>
        <fullName evidence="2">Uncharacterized protein</fullName>
    </submittedName>
</protein>
<reference evidence="2" key="1">
    <citation type="submission" date="2023-10" db="EMBL/GenBank/DDBJ databases">
        <authorList>
            <person name="Chen Y."/>
            <person name="Shah S."/>
            <person name="Dougan E. K."/>
            <person name="Thang M."/>
            <person name="Chan C."/>
        </authorList>
    </citation>
    <scope>NUCLEOTIDE SEQUENCE [LARGE SCALE GENOMIC DNA]</scope>
</reference>
<evidence type="ECO:0000313" key="3">
    <source>
        <dbReference type="Proteomes" id="UP001189429"/>
    </source>
</evidence>
<proteinExistence type="predicted"/>
<dbReference type="EMBL" id="CAUYUJ010007552">
    <property type="protein sequence ID" value="CAK0821131.1"/>
    <property type="molecule type" value="Genomic_DNA"/>
</dbReference>
<evidence type="ECO:0000256" key="1">
    <source>
        <dbReference type="SAM" id="MobiDB-lite"/>
    </source>
</evidence>
<sequence>MFEYGTTTGNSPVPLASFSTESIPAGIPGRTSRRYTSSSGGMFGIKATSRMFGHGCDNPTDPNNLSNVTCPDETAVPVDQAKRCFMAEFSNVSQFEIGFRIITCSRSAL</sequence>
<accession>A0ABN9RQJ0</accession>
<comment type="caution">
    <text evidence="2">The sequence shown here is derived from an EMBL/GenBank/DDBJ whole genome shotgun (WGS) entry which is preliminary data.</text>
</comment>
<dbReference type="Proteomes" id="UP001189429">
    <property type="component" value="Unassembled WGS sequence"/>
</dbReference>
<feature type="region of interest" description="Disordered" evidence="1">
    <location>
        <begin position="1"/>
        <end position="39"/>
    </location>
</feature>
<name>A0ABN9RQJ0_9DINO</name>
<gene>
    <name evidence="2" type="ORF">PCOR1329_LOCUS22541</name>
</gene>
<keyword evidence="3" id="KW-1185">Reference proteome</keyword>
<feature type="compositionally biased region" description="Polar residues" evidence="1">
    <location>
        <begin position="1"/>
        <end position="22"/>
    </location>
</feature>